<keyword evidence="6 8" id="KW-0472">Membrane</keyword>
<protein>
    <submittedName>
        <fullName evidence="10">FtsQ-type POTRA domain-containing protein</fullName>
    </submittedName>
</protein>
<keyword evidence="4 8" id="KW-0812">Transmembrane</keyword>
<evidence type="ECO:0000256" key="8">
    <source>
        <dbReference type="SAM" id="Phobius"/>
    </source>
</evidence>
<evidence type="ECO:0000313" key="10">
    <source>
        <dbReference type="EMBL" id="RSZ62733.1"/>
    </source>
</evidence>
<accession>A0A3S0BH66</accession>
<proteinExistence type="predicted"/>
<reference evidence="10 11" key="1">
    <citation type="submission" date="2018-12" db="EMBL/GenBank/DDBJ databases">
        <title>YIM 101343 draft genome.</title>
        <authorList>
            <person name="Chen X."/>
        </authorList>
    </citation>
    <scope>NUCLEOTIDE SEQUENCE [LARGE SCALE GENOMIC DNA]</scope>
    <source>
        <strain evidence="10 11">YIM 101343</strain>
    </source>
</reference>
<dbReference type="InterPro" id="IPR034746">
    <property type="entry name" value="POTRA"/>
</dbReference>
<keyword evidence="11" id="KW-1185">Reference proteome</keyword>
<sequence length="216" mass="23143">MMPRKKILLGVAGVLALLAVIVGLLWVLPVLRVSEYAVTGNVHTPEEQVIEATGVAEGENLARVDAGRAARGVADLPWVHSATVTRGWPGTLEVAITERRAVLYTREDDGEHLIDEGGVPFIIATPPEDAVEVTGEPESFSGIAGAVASLPDHIRAMVASVDAPGPHELTLHLHDGRTVYWGAPENNHDKSVAMQTVIQREGQHWNVSNPAMVTVR</sequence>
<dbReference type="PANTHER" id="PTHR37820:SF1">
    <property type="entry name" value="CELL DIVISION PROTEIN FTSQ"/>
    <property type="match status" value="1"/>
</dbReference>
<dbReference type="GO" id="GO:0005886">
    <property type="term" value="C:plasma membrane"/>
    <property type="evidence" value="ECO:0007669"/>
    <property type="project" value="TreeGrafter"/>
</dbReference>
<evidence type="ECO:0000259" key="9">
    <source>
        <dbReference type="PROSITE" id="PS51779"/>
    </source>
</evidence>
<dbReference type="AlphaFoldDB" id="A0A3S0BH66"/>
<dbReference type="Gene3D" id="3.10.20.310">
    <property type="entry name" value="membrane protein fhac"/>
    <property type="match status" value="1"/>
</dbReference>
<feature type="transmembrane region" description="Helical" evidence="8">
    <location>
        <begin position="7"/>
        <end position="28"/>
    </location>
</feature>
<dbReference type="Proteomes" id="UP000274907">
    <property type="component" value="Unassembled WGS sequence"/>
</dbReference>
<dbReference type="InterPro" id="IPR005548">
    <property type="entry name" value="Cell_div_FtsQ/DivIB_C"/>
</dbReference>
<evidence type="ECO:0000256" key="3">
    <source>
        <dbReference type="ARBA" id="ARBA00022618"/>
    </source>
</evidence>
<organism evidence="10 11">
    <name type="scientific">Corynebacterium hylobatis</name>
    <dbReference type="NCBI Taxonomy" id="1859290"/>
    <lineage>
        <taxon>Bacteria</taxon>
        <taxon>Bacillati</taxon>
        <taxon>Actinomycetota</taxon>
        <taxon>Actinomycetes</taxon>
        <taxon>Mycobacteriales</taxon>
        <taxon>Corynebacteriaceae</taxon>
        <taxon>Corynebacterium</taxon>
    </lineage>
</organism>
<comment type="subcellular location">
    <subcellularLocation>
        <location evidence="1">Membrane</location>
    </subcellularLocation>
</comment>
<dbReference type="EMBL" id="RXHJ01000010">
    <property type="protein sequence ID" value="RSZ62733.1"/>
    <property type="molecule type" value="Genomic_DNA"/>
</dbReference>
<dbReference type="RefSeq" id="WP_126121028.1">
    <property type="nucleotide sequence ID" value="NZ_RXHJ01000010.1"/>
</dbReference>
<feature type="domain" description="POTRA" evidence="9">
    <location>
        <begin position="31"/>
        <end position="99"/>
    </location>
</feature>
<dbReference type="Pfam" id="PF08478">
    <property type="entry name" value="POTRA_1"/>
    <property type="match status" value="1"/>
</dbReference>
<evidence type="ECO:0000256" key="6">
    <source>
        <dbReference type="ARBA" id="ARBA00023136"/>
    </source>
</evidence>
<dbReference type="Pfam" id="PF03799">
    <property type="entry name" value="FtsQ_DivIB_C"/>
    <property type="match status" value="1"/>
</dbReference>
<dbReference type="InterPro" id="IPR013685">
    <property type="entry name" value="POTRA_FtsQ_type"/>
</dbReference>
<dbReference type="OrthoDB" id="9790760at2"/>
<evidence type="ECO:0000256" key="5">
    <source>
        <dbReference type="ARBA" id="ARBA00022989"/>
    </source>
</evidence>
<comment type="caution">
    <text evidence="10">The sequence shown here is derived from an EMBL/GenBank/DDBJ whole genome shotgun (WGS) entry which is preliminary data.</text>
</comment>
<evidence type="ECO:0000256" key="1">
    <source>
        <dbReference type="ARBA" id="ARBA00004370"/>
    </source>
</evidence>
<keyword evidence="5 8" id="KW-1133">Transmembrane helix</keyword>
<name>A0A3S0BH66_9CORY</name>
<evidence type="ECO:0000313" key="11">
    <source>
        <dbReference type="Proteomes" id="UP000274907"/>
    </source>
</evidence>
<dbReference type="PROSITE" id="PS51779">
    <property type="entry name" value="POTRA"/>
    <property type="match status" value="1"/>
</dbReference>
<evidence type="ECO:0000256" key="2">
    <source>
        <dbReference type="ARBA" id="ARBA00022475"/>
    </source>
</evidence>
<dbReference type="PANTHER" id="PTHR37820">
    <property type="entry name" value="CELL DIVISION PROTEIN DIVIB"/>
    <property type="match status" value="1"/>
</dbReference>
<dbReference type="InterPro" id="IPR050487">
    <property type="entry name" value="FtsQ_DivIB"/>
</dbReference>
<gene>
    <name evidence="10" type="ORF">EAH68_09150</name>
</gene>
<dbReference type="GO" id="GO:0051301">
    <property type="term" value="P:cell division"/>
    <property type="evidence" value="ECO:0007669"/>
    <property type="project" value="UniProtKB-KW"/>
</dbReference>
<evidence type="ECO:0000256" key="4">
    <source>
        <dbReference type="ARBA" id="ARBA00022692"/>
    </source>
</evidence>
<keyword evidence="2" id="KW-1003">Cell membrane</keyword>
<keyword evidence="3" id="KW-0132">Cell division</keyword>
<keyword evidence="7" id="KW-0131">Cell cycle</keyword>
<evidence type="ECO:0000256" key="7">
    <source>
        <dbReference type="ARBA" id="ARBA00023306"/>
    </source>
</evidence>